<keyword evidence="8" id="KW-1185">Reference proteome</keyword>
<dbReference type="EMBL" id="JBGFFE010000021">
    <property type="protein sequence ID" value="MEY8764414.1"/>
    <property type="molecule type" value="Genomic_DNA"/>
</dbReference>
<organism evidence="7 8">
    <name type="scientific">Clostridium lapidicellarium</name>
    <dbReference type="NCBI Taxonomy" id="3240931"/>
    <lineage>
        <taxon>Bacteria</taxon>
        <taxon>Bacillati</taxon>
        <taxon>Bacillota</taxon>
        <taxon>Clostridia</taxon>
        <taxon>Eubacteriales</taxon>
        <taxon>Clostridiaceae</taxon>
        <taxon>Clostridium</taxon>
    </lineage>
</organism>
<dbReference type="Pfam" id="PF12637">
    <property type="entry name" value="TSCPD"/>
    <property type="match status" value="1"/>
</dbReference>
<keyword evidence="4" id="KW-0547">Nucleotide-binding</keyword>
<comment type="catalytic activity">
    <reaction evidence="5">
        <text>a 2'-deoxyribonucleoside 5'-diphosphate + [thioredoxin]-disulfide + H2O = a ribonucleoside 5'-diphosphate + [thioredoxin]-dithiol</text>
        <dbReference type="Rhea" id="RHEA:23252"/>
        <dbReference type="Rhea" id="RHEA-COMP:10698"/>
        <dbReference type="Rhea" id="RHEA-COMP:10700"/>
        <dbReference type="ChEBI" id="CHEBI:15377"/>
        <dbReference type="ChEBI" id="CHEBI:29950"/>
        <dbReference type="ChEBI" id="CHEBI:50058"/>
        <dbReference type="ChEBI" id="CHEBI:57930"/>
        <dbReference type="ChEBI" id="CHEBI:73316"/>
        <dbReference type="EC" id="1.17.4.1"/>
    </reaction>
</comment>
<feature type="domain" description="TSCPD" evidence="6">
    <location>
        <begin position="4"/>
        <end position="77"/>
    </location>
</feature>
<evidence type="ECO:0000256" key="5">
    <source>
        <dbReference type="ARBA" id="ARBA00047754"/>
    </source>
</evidence>
<sequence>MYTYTPKGVCSSKITFDIVGNKISNVNFTGGCDGNLQAVSRLVNGMDVKEAVKKLQGISCSGKGTSCPDQFATALKKLVLNKK</sequence>
<comment type="similarity">
    <text evidence="1">Belongs to the ribonucleoside diphosphate reductase class-2 family.</text>
</comment>
<evidence type="ECO:0000259" key="6">
    <source>
        <dbReference type="Pfam" id="PF12637"/>
    </source>
</evidence>
<dbReference type="InterPro" id="IPR023806">
    <property type="entry name" value="CHP03905"/>
</dbReference>
<name>A0ABV4DZU5_9CLOT</name>
<comment type="caution">
    <text evidence="7">The sequence shown here is derived from an EMBL/GenBank/DDBJ whole genome shotgun (WGS) entry which is preliminary data.</text>
</comment>
<gene>
    <name evidence="7" type="ORF">AB8S09_12310</name>
</gene>
<protein>
    <recommendedName>
        <fullName evidence="2">ribonucleoside-diphosphate reductase</fullName>
        <ecNumber evidence="2">1.17.4.1</ecNumber>
    </recommendedName>
</protein>
<reference evidence="7 8" key="1">
    <citation type="submission" date="2024-08" db="EMBL/GenBank/DDBJ databases">
        <title>Clostridium lapicellarii sp. nov., and Clostridium renhuaiense sp. nov., two species isolated from the mud in a fermentation cellar used for producing sauce-flavour Chinese liquors.</title>
        <authorList>
            <person name="Yang F."/>
            <person name="Wang H."/>
            <person name="Chen L.Q."/>
            <person name="Zhou N."/>
            <person name="Lu J.J."/>
            <person name="Pu X.X."/>
            <person name="Wan B."/>
            <person name="Wang L."/>
            <person name="Liu S.J."/>
        </authorList>
    </citation>
    <scope>NUCLEOTIDE SEQUENCE [LARGE SCALE GENOMIC DNA]</scope>
    <source>
        <strain evidence="7 8">MT-113</strain>
    </source>
</reference>
<accession>A0ABV4DZU5</accession>
<dbReference type="InterPro" id="IPR024434">
    <property type="entry name" value="TSCPD_dom"/>
</dbReference>
<evidence type="ECO:0000256" key="4">
    <source>
        <dbReference type="ARBA" id="ARBA00022741"/>
    </source>
</evidence>
<evidence type="ECO:0000313" key="8">
    <source>
        <dbReference type="Proteomes" id="UP001565220"/>
    </source>
</evidence>
<evidence type="ECO:0000256" key="1">
    <source>
        <dbReference type="ARBA" id="ARBA00007405"/>
    </source>
</evidence>
<keyword evidence="3" id="KW-0237">DNA synthesis</keyword>
<evidence type="ECO:0000313" key="7">
    <source>
        <dbReference type="EMBL" id="MEY8764414.1"/>
    </source>
</evidence>
<dbReference type="NCBIfam" id="TIGR03905">
    <property type="entry name" value="TIGR03905_4_Cys"/>
    <property type="match status" value="1"/>
</dbReference>
<dbReference type="EC" id="1.17.4.1" evidence="2"/>
<evidence type="ECO:0000256" key="2">
    <source>
        <dbReference type="ARBA" id="ARBA00012274"/>
    </source>
</evidence>
<proteinExistence type="inferred from homology"/>
<dbReference type="RefSeq" id="WP_294184258.1">
    <property type="nucleotide sequence ID" value="NZ_JBGFFE010000021.1"/>
</dbReference>
<dbReference type="Proteomes" id="UP001565220">
    <property type="component" value="Unassembled WGS sequence"/>
</dbReference>
<evidence type="ECO:0000256" key="3">
    <source>
        <dbReference type="ARBA" id="ARBA00022634"/>
    </source>
</evidence>